<dbReference type="VEuPathDB" id="VectorBase:ACMO_002804"/>
<keyword evidence="11" id="KW-1185">Reference proteome</keyword>
<keyword evidence="9" id="KW-0732">Signal</keyword>
<evidence type="ECO:0000256" key="6">
    <source>
        <dbReference type="ARBA" id="ARBA00023170"/>
    </source>
</evidence>
<dbReference type="PANTHER" id="PTHR42643">
    <property type="entry name" value="IONOTROPIC RECEPTOR 20A-RELATED"/>
    <property type="match status" value="1"/>
</dbReference>
<comment type="subcellular location">
    <subcellularLocation>
        <location evidence="1">Cell membrane</location>
        <topology evidence="1">Multi-pass membrane protein</topology>
    </subcellularLocation>
</comment>
<evidence type="ECO:0000256" key="4">
    <source>
        <dbReference type="ARBA" id="ARBA00022989"/>
    </source>
</evidence>
<dbReference type="AlphaFoldDB" id="A0A6E8WA02"/>
<keyword evidence="4 8" id="KW-1133">Transmembrane helix</keyword>
<feature type="transmembrane region" description="Helical" evidence="8">
    <location>
        <begin position="453"/>
        <end position="473"/>
    </location>
</feature>
<evidence type="ECO:0000256" key="3">
    <source>
        <dbReference type="ARBA" id="ARBA00022692"/>
    </source>
</evidence>
<evidence type="ECO:0000256" key="5">
    <source>
        <dbReference type="ARBA" id="ARBA00023136"/>
    </source>
</evidence>
<dbReference type="VEuPathDB" id="VectorBase:ACON029184"/>
<keyword evidence="6" id="KW-0675">Receptor</keyword>
<evidence type="ECO:0000256" key="2">
    <source>
        <dbReference type="ARBA" id="ARBA00022475"/>
    </source>
</evidence>
<feature type="signal peptide" evidence="9">
    <location>
        <begin position="1"/>
        <end position="22"/>
    </location>
</feature>
<evidence type="ECO:0000256" key="9">
    <source>
        <dbReference type="SAM" id="SignalP"/>
    </source>
</evidence>
<organism evidence="10 11">
    <name type="scientific">Anopheles coluzzii</name>
    <name type="common">African malaria mosquito</name>
    <dbReference type="NCBI Taxonomy" id="1518534"/>
    <lineage>
        <taxon>Eukaryota</taxon>
        <taxon>Metazoa</taxon>
        <taxon>Ecdysozoa</taxon>
        <taxon>Arthropoda</taxon>
        <taxon>Hexapoda</taxon>
        <taxon>Insecta</taxon>
        <taxon>Pterygota</taxon>
        <taxon>Neoptera</taxon>
        <taxon>Endopterygota</taxon>
        <taxon>Diptera</taxon>
        <taxon>Nematocera</taxon>
        <taxon>Culicoidea</taxon>
        <taxon>Culicidae</taxon>
        <taxon>Anophelinae</taxon>
        <taxon>Anopheles</taxon>
    </lineage>
</organism>
<feature type="chain" id="PRO_5026266224" description="Ionotropic glutamate receptor C-terminal domain-containing protein" evidence="9">
    <location>
        <begin position="23"/>
        <end position="541"/>
    </location>
</feature>
<keyword evidence="2" id="KW-1003">Cell membrane</keyword>
<evidence type="ECO:0000313" key="11">
    <source>
        <dbReference type="Proteomes" id="UP001105220"/>
    </source>
</evidence>
<evidence type="ECO:0000313" key="10">
    <source>
        <dbReference type="EnsemblMetazoa" id="ACON029184-PA"/>
    </source>
</evidence>
<feature type="transmembrane region" description="Helical" evidence="8">
    <location>
        <begin position="514"/>
        <end position="536"/>
    </location>
</feature>
<sequence>MWKCNSIAIAFCMVISVQVSLCSLLPIPEINRTMCAETLLELHRQVCPAHKYPNLVILPHSNEELVDTVLLRIISDDSYTYIVSAFPIYLTSANQFYSCMLMLIDSLDDFKMVESVEDGVKLIYFYPRRMHAMVQNVPIQSVQRAIRIGYEVVYGSGVSVDIYRKNWFSNQTTKLDPRITGVPDETRDMHGYKIFMYNNEFTRKVLSFEAYFVEQVANKRNASVIQTAEMSNRLDYMPVIAIEGLSAELLIPAFGTVFKGVFVPRAKLKPIVSILIDPFDAYVWLTYLLLVFVMTVTISMFGKILGKLHFVEIALELVMICLAGPSRPYGGVFENHIITLFCVMGIVLMSSYQSLVISFMSYVRYEPEINTLAEIHERCLFPDNRFASIFNFKTFPNGTRPGLGKECLMIAARDNEKQTALVNSYVYSDKDVQVRKNYLHYLVKNYRLAETKFFEYLFCFGVVPMLQELFLFYSQAVFESGIYEYYYNNKTRAVWQYEHKTFVDEEVRVRDMLLLWYAYSGGMLLSILCFVLETVVKKEFK</sequence>
<keyword evidence="5 8" id="KW-0472">Membrane</keyword>
<reference evidence="10" key="2">
    <citation type="submission" date="2020-05" db="UniProtKB">
        <authorList>
            <consortium name="EnsemblMetazoa"/>
        </authorList>
    </citation>
    <scope>IDENTIFICATION</scope>
    <source>
        <strain evidence="10">Ngousso</strain>
    </source>
</reference>
<dbReference type="GO" id="GO:0005886">
    <property type="term" value="C:plasma membrane"/>
    <property type="evidence" value="ECO:0007669"/>
    <property type="project" value="UniProtKB-SubCell"/>
</dbReference>
<feature type="transmembrane region" description="Helical" evidence="8">
    <location>
        <begin position="281"/>
        <end position="301"/>
    </location>
</feature>
<keyword evidence="3 8" id="KW-0812">Transmembrane</keyword>
<protein>
    <recommendedName>
        <fullName evidence="12">Ionotropic glutamate receptor C-terminal domain-containing protein</fullName>
    </recommendedName>
</protein>
<evidence type="ECO:0000256" key="8">
    <source>
        <dbReference type="SAM" id="Phobius"/>
    </source>
</evidence>
<proteinExistence type="predicted"/>
<dbReference type="Proteomes" id="UP001105220">
    <property type="component" value="Unplaced"/>
</dbReference>
<keyword evidence="7" id="KW-0325">Glycoprotein</keyword>
<dbReference type="EnsemblMetazoa" id="ACON029184-RA">
    <property type="protein sequence ID" value="ACON029184-PA"/>
    <property type="gene ID" value="ACON029184"/>
</dbReference>
<evidence type="ECO:0000256" key="1">
    <source>
        <dbReference type="ARBA" id="ARBA00004651"/>
    </source>
</evidence>
<name>A0A6E8WA02_ANOCL</name>
<dbReference type="InterPro" id="IPR052192">
    <property type="entry name" value="Insect_Ionotropic_Sensory_Rcpt"/>
</dbReference>
<reference key="1">
    <citation type="journal article" date="2019" name="Genes (Basel)">
        <title>A High-Quality De novo Genome Assembly from a Single Mosquito Using PacBio Sequencing.</title>
        <authorList>
            <person name="Kingan S.B."/>
            <person name="Heaton H."/>
            <person name="Cudini J."/>
            <person name="Lambert C.C."/>
            <person name="Baybayan P."/>
            <person name="Galvin B.D."/>
            <person name="Durbin R."/>
            <person name="Korlach J."/>
            <person name="Lawniczak M.K.N."/>
        </authorList>
    </citation>
    <scope>NUCLEOTIDE SEQUENCE [LARGE SCALE GENOMIC DNA]</scope>
    <source>
        <strain>Mali-NIH</strain>
    </source>
</reference>
<feature type="transmembrane region" description="Helical" evidence="8">
    <location>
        <begin position="337"/>
        <end position="363"/>
    </location>
</feature>
<evidence type="ECO:0008006" key="12">
    <source>
        <dbReference type="Google" id="ProtNLM"/>
    </source>
</evidence>
<dbReference type="PANTHER" id="PTHR42643:SF30">
    <property type="entry name" value="IONOTROPIC RECEPTOR 40A-RELATED"/>
    <property type="match status" value="1"/>
</dbReference>
<accession>A0A6E8WA02</accession>
<evidence type="ECO:0000256" key="7">
    <source>
        <dbReference type="ARBA" id="ARBA00023180"/>
    </source>
</evidence>